<dbReference type="STRING" id="7868.ENSCMIP00000031344"/>
<evidence type="ECO:0000313" key="7">
    <source>
        <dbReference type="Proteomes" id="UP000314986"/>
    </source>
</evidence>
<dbReference type="AlphaFoldDB" id="A0A4W3ILZ4"/>
<evidence type="ECO:0000313" key="6">
    <source>
        <dbReference type="Ensembl" id="ENSCMIP00000031344.1"/>
    </source>
</evidence>
<evidence type="ECO:0000256" key="4">
    <source>
        <dbReference type="ARBA" id="ARBA00023136"/>
    </source>
</evidence>
<dbReference type="Ensembl" id="ENSCMIT00000031820.1">
    <property type="protein sequence ID" value="ENSCMIP00000031344.1"/>
    <property type="gene ID" value="ENSCMIG00000013459.1"/>
</dbReference>
<organism evidence="6 7">
    <name type="scientific">Callorhinchus milii</name>
    <name type="common">Ghost shark</name>
    <dbReference type="NCBI Taxonomy" id="7868"/>
    <lineage>
        <taxon>Eukaryota</taxon>
        <taxon>Metazoa</taxon>
        <taxon>Chordata</taxon>
        <taxon>Craniata</taxon>
        <taxon>Vertebrata</taxon>
        <taxon>Chondrichthyes</taxon>
        <taxon>Holocephali</taxon>
        <taxon>Chimaeriformes</taxon>
        <taxon>Callorhinchidae</taxon>
        <taxon>Callorhinchus</taxon>
    </lineage>
</organism>
<evidence type="ECO:0000256" key="3">
    <source>
        <dbReference type="ARBA" id="ARBA00022989"/>
    </source>
</evidence>
<dbReference type="InParanoid" id="A0A4W3ILZ4"/>
<protein>
    <recommendedName>
        <fullName evidence="8">Reprimo, TP53 dependent G2 arrest mediator homolog</fullName>
    </recommendedName>
</protein>
<reference evidence="6" key="4">
    <citation type="submission" date="2025-08" db="UniProtKB">
        <authorList>
            <consortium name="Ensembl"/>
        </authorList>
    </citation>
    <scope>IDENTIFICATION</scope>
</reference>
<sequence>LPFSHPLVTRGVEEAMDQVLGSCNGTRAVSEKGFVSVSDERRLFTVRVVQMAVLCILSLTVVFGLFFFGCNLLIKSESMINLLARERRPSKEIGVVNVSNC</sequence>
<evidence type="ECO:0008006" key="8">
    <source>
        <dbReference type="Google" id="ProtNLM"/>
    </source>
</evidence>
<keyword evidence="7" id="KW-1185">Reference proteome</keyword>
<accession>A0A4W3ILZ4</accession>
<keyword evidence="4 5" id="KW-0472">Membrane</keyword>
<comment type="subcellular location">
    <subcellularLocation>
        <location evidence="1">Membrane</location>
        <topology evidence="1">Single-pass membrane protein</topology>
    </subcellularLocation>
</comment>
<reference evidence="7" key="3">
    <citation type="journal article" date="2014" name="Nature">
        <title>Elephant shark genome provides unique insights into gnathostome evolution.</title>
        <authorList>
            <consortium name="International Elephant Shark Genome Sequencing Consortium"/>
            <person name="Venkatesh B."/>
            <person name="Lee A.P."/>
            <person name="Ravi V."/>
            <person name="Maurya A.K."/>
            <person name="Lian M.M."/>
            <person name="Swann J.B."/>
            <person name="Ohta Y."/>
            <person name="Flajnik M.F."/>
            <person name="Sutoh Y."/>
            <person name="Kasahara M."/>
            <person name="Hoon S."/>
            <person name="Gangu V."/>
            <person name="Roy S.W."/>
            <person name="Irimia M."/>
            <person name="Korzh V."/>
            <person name="Kondrychyn I."/>
            <person name="Lim Z.W."/>
            <person name="Tay B.H."/>
            <person name="Tohari S."/>
            <person name="Kong K.W."/>
            <person name="Ho S."/>
            <person name="Lorente-Galdos B."/>
            <person name="Quilez J."/>
            <person name="Marques-Bonet T."/>
            <person name="Raney B.J."/>
            <person name="Ingham P.W."/>
            <person name="Tay A."/>
            <person name="Hillier L.W."/>
            <person name="Minx P."/>
            <person name="Boehm T."/>
            <person name="Wilson R.K."/>
            <person name="Brenner S."/>
            <person name="Warren W.C."/>
        </authorList>
    </citation>
    <scope>NUCLEOTIDE SEQUENCE [LARGE SCALE GENOMIC DNA]</scope>
</reference>
<evidence type="ECO:0000256" key="2">
    <source>
        <dbReference type="ARBA" id="ARBA00022692"/>
    </source>
</evidence>
<reference evidence="6" key="5">
    <citation type="submission" date="2025-09" db="UniProtKB">
        <authorList>
            <consortium name="Ensembl"/>
        </authorList>
    </citation>
    <scope>IDENTIFICATION</scope>
</reference>
<dbReference type="Proteomes" id="UP000314986">
    <property type="component" value="Unassembled WGS sequence"/>
</dbReference>
<keyword evidence="3 5" id="KW-1133">Transmembrane helix</keyword>
<evidence type="ECO:0000256" key="5">
    <source>
        <dbReference type="SAM" id="Phobius"/>
    </source>
</evidence>
<dbReference type="PANTHER" id="PTHR28649">
    <property type="entry name" value="PROTEIN REPRIMO-RELATED"/>
    <property type="match status" value="1"/>
</dbReference>
<name>A0A4W3ILZ4_CALMI</name>
<dbReference type="GeneTree" id="ENSGT00390000010523"/>
<reference evidence="7" key="1">
    <citation type="journal article" date="2006" name="Science">
        <title>Ancient noncoding elements conserved in the human genome.</title>
        <authorList>
            <person name="Venkatesh B."/>
            <person name="Kirkness E.F."/>
            <person name="Loh Y.H."/>
            <person name="Halpern A.L."/>
            <person name="Lee A.P."/>
            <person name="Johnson J."/>
            <person name="Dandona N."/>
            <person name="Viswanathan L.D."/>
            <person name="Tay A."/>
            <person name="Venter J.C."/>
            <person name="Strausberg R.L."/>
            <person name="Brenner S."/>
        </authorList>
    </citation>
    <scope>NUCLEOTIDE SEQUENCE [LARGE SCALE GENOMIC DNA]</scope>
</reference>
<dbReference type="InterPro" id="IPR043383">
    <property type="entry name" value="Reprimo_fam"/>
</dbReference>
<reference evidence="7" key="2">
    <citation type="journal article" date="2007" name="PLoS Biol.">
        <title>Survey sequencing and comparative analysis of the elephant shark (Callorhinchus milii) genome.</title>
        <authorList>
            <person name="Venkatesh B."/>
            <person name="Kirkness E.F."/>
            <person name="Loh Y.H."/>
            <person name="Halpern A.L."/>
            <person name="Lee A.P."/>
            <person name="Johnson J."/>
            <person name="Dandona N."/>
            <person name="Viswanathan L.D."/>
            <person name="Tay A."/>
            <person name="Venter J.C."/>
            <person name="Strausberg R.L."/>
            <person name="Brenner S."/>
        </authorList>
    </citation>
    <scope>NUCLEOTIDE SEQUENCE [LARGE SCALE GENOMIC DNA]</scope>
</reference>
<evidence type="ECO:0000256" key="1">
    <source>
        <dbReference type="ARBA" id="ARBA00004167"/>
    </source>
</evidence>
<dbReference type="PANTHER" id="PTHR28649:SF3">
    <property type="entry name" value="REPRIMO-LIKE PROTEIN"/>
    <property type="match status" value="1"/>
</dbReference>
<keyword evidence="2 5" id="KW-0812">Transmembrane</keyword>
<proteinExistence type="predicted"/>
<feature type="transmembrane region" description="Helical" evidence="5">
    <location>
        <begin position="48"/>
        <end position="74"/>
    </location>
</feature>
<dbReference type="GO" id="GO:0016020">
    <property type="term" value="C:membrane"/>
    <property type="evidence" value="ECO:0007669"/>
    <property type="project" value="UniProtKB-SubCell"/>
</dbReference>